<reference evidence="1 2" key="1">
    <citation type="submission" date="2017-10" db="EMBL/GenBank/DDBJ databases">
        <title>Novel microbial diversity and functional potential in the marine mammal oral microbiome.</title>
        <authorList>
            <person name="Dudek N.K."/>
            <person name="Sun C.L."/>
            <person name="Burstein D."/>
            <person name="Kantor R.S."/>
            <person name="Aliaga Goltsman D.S."/>
            <person name="Bik E.M."/>
            <person name="Thomas B.C."/>
            <person name="Banfield J.F."/>
            <person name="Relman D.A."/>
        </authorList>
    </citation>
    <scope>NUCLEOTIDE SEQUENCE [LARGE SCALE GENOMIC DNA]</scope>
    <source>
        <strain evidence="1">DOLJORAL78_47_16</strain>
    </source>
</reference>
<dbReference type="EMBL" id="PDSK01000125">
    <property type="protein sequence ID" value="PIE31885.1"/>
    <property type="molecule type" value="Genomic_DNA"/>
</dbReference>
<dbReference type="Proteomes" id="UP000230821">
    <property type="component" value="Unassembled WGS sequence"/>
</dbReference>
<evidence type="ECO:0000313" key="2">
    <source>
        <dbReference type="Proteomes" id="UP000230821"/>
    </source>
</evidence>
<comment type="caution">
    <text evidence="1">The sequence shown here is derived from an EMBL/GenBank/DDBJ whole genome shotgun (WGS) entry which is preliminary data.</text>
</comment>
<dbReference type="AlphaFoldDB" id="A0A2G6K8C6"/>
<proteinExistence type="predicted"/>
<name>A0A2G6K8C6_9BACT</name>
<dbReference type="InterPro" id="IPR036514">
    <property type="entry name" value="SGNH_hydro_sf"/>
</dbReference>
<sequence>MRDREHVVEKPPNTIRIAVLGDSYAEALQIPLETAFWKVMEHKLEEQPAFAGRRVEVINFGVSGDGTAQEFLTLQHYVWKYEPDIVLLALLTGNDIRNNSKKLESNLLRPFFVFQNDTLVLDNSFLESPVYKRKTAPVQSIYRMLSRHLRVLQLCNAVKRQAVAYRQKRKELLKGDEFGLDHLIYMPPHLPEWEEAWKITEAILMKMHREIVQHNARLLVVTLSNGIQVHPDSTIRMRFMETFKIDNIFYPDDRLKNFGKKTGIEVLTLAPMLQKYATTHQQPLHGFENATLGFGHWNEEGHRIAGEIIADYLCSN</sequence>
<accession>A0A2G6K8C6</accession>
<dbReference type="Gene3D" id="3.40.50.1110">
    <property type="entry name" value="SGNH hydrolase"/>
    <property type="match status" value="1"/>
</dbReference>
<organism evidence="1 2">
    <name type="scientific">candidate division KSB3 bacterium</name>
    <dbReference type="NCBI Taxonomy" id="2044937"/>
    <lineage>
        <taxon>Bacteria</taxon>
        <taxon>candidate division KSB3</taxon>
    </lineage>
</organism>
<protein>
    <submittedName>
        <fullName evidence="1">G-D-S-L family lipolytic protein</fullName>
    </submittedName>
</protein>
<dbReference type="SUPFAM" id="SSF52266">
    <property type="entry name" value="SGNH hydrolase"/>
    <property type="match status" value="1"/>
</dbReference>
<evidence type="ECO:0000313" key="1">
    <source>
        <dbReference type="EMBL" id="PIE31885.1"/>
    </source>
</evidence>
<gene>
    <name evidence="1" type="ORF">CSA56_17020</name>
</gene>